<gene>
    <name evidence="4" type="ORF">NQ314_011405</name>
</gene>
<evidence type="ECO:0000313" key="5">
    <source>
        <dbReference type="Proteomes" id="UP001162156"/>
    </source>
</evidence>
<dbReference type="PANTHER" id="PTHR23080:SF133">
    <property type="entry name" value="SI:CH211-262I1.5-RELATED"/>
    <property type="match status" value="1"/>
</dbReference>
<evidence type="ECO:0000313" key="4">
    <source>
        <dbReference type="EMBL" id="KAJ8938666.1"/>
    </source>
</evidence>
<accession>A0AAV8XIL3</accession>
<evidence type="ECO:0000256" key="2">
    <source>
        <dbReference type="ARBA" id="ARBA00022723"/>
    </source>
</evidence>
<keyword evidence="2" id="KW-0479">Metal-binding</keyword>
<proteinExistence type="predicted"/>
<dbReference type="Proteomes" id="UP001162156">
    <property type="component" value="Unassembled WGS sequence"/>
</dbReference>
<dbReference type="PANTHER" id="PTHR23080">
    <property type="entry name" value="THAP DOMAIN PROTEIN"/>
    <property type="match status" value="1"/>
</dbReference>
<keyword evidence="5" id="KW-1185">Reference proteome</keyword>
<reference evidence="4" key="1">
    <citation type="journal article" date="2023" name="Insect Mol. Biol.">
        <title>Genome sequencing provides insights into the evolution of gene families encoding plant cell wall-degrading enzymes in longhorned beetles.</title>
        <authorList>
            <person name="Shin N.R."/>
            <person name="Okamura Y."/>
            <person name="Kirsch R."/>
            <person name="Pauchet Y."/>
        </authorList>
    </citation>
    <scope>NUCLEOTIDE SEQUENCE</scope>
    <source>
        <strain evidence="4">RBIC_L_NR</strain>
    </source>
</reference>
<dbReference type="InterPro" id="IPR027806">
    <property type="entry name" value="HARBI1_dom"/>
</dbReference>
<sequence>MSHCGYLGVLPENTIVMADRGLKQIESLLNKKGCTLVRPPSVSNNEKMTKKDVLFTKRIASVRIHIERVIKRIRDFQLLSPHAVIGTEMVQKLNTAMKIACAIINLQQPIINQ</sequence>
<dbReference type="GO" id="GO:0046872">
    <property type="term" value="F:metal ion binding"/>
    <property type="evidence" value="ECO:0007669"/>
    <property type="project" value="UniProtKB-KW"/>
</dbReference>
<feature type="domain" description="DDE Tnp4" evidence="3">
    <location>
        <begin position="11"/>
        <end position="105"/>
    </location>
</feature>
<name>A0AAV8XIL3_9CUCU</name>
<organism evidence="4 5">
    <name type="scientific">Rhamnusium bicolor</name>
    <dbReference type="NCBI Taxonomy" id="1586634"/>
    <lineage>
        <taxon>Eukaryota</taxon>
        <taxon>Metazoa</taxon>
        <taxon>Ecdysozoa</taxon>
        <taxon>Arthropoda</taxon>
        <taxon>Hexapoda</taxon>
        <taxon>Insecta</taxon>
        <taxon>Pterygota</taxon>
        <taxon>Neoptera</taxon>
        <taxon>Endopterygota</taxon>
        <taxon>Coleoptera</taxon>
        <taxon>Polyphaga</taxon>
        <taxon>Cucujiformia</taxon>
        <taxon>Chrysomeloidea</taxon>
        <taxon>Cerambycidae</taxon>
        <taxon>Lepturinae</taxon>
        <taxon>Rhagiini</taxon>
        <taxon>Rhamnusium</taxon>
    </lineage>
</organism>
<evidence type="ECO:0000256" key="1">
    <source>
        <dbReference type="ARBA" id="ARBA00001968"/>
    </source>
</evidence>
<dbReference type="EMBL" id="JANEYF010003168">
    <property type="protein sequence ID" value="KAJ8938666.1"/>
    <property type="molecule type" value="Genomic_DNA"/>
</dbReference>
<protein>
    <recommendedName>
        <fullName evidence="3">DDE Tnp4 domain-containing protein</fullName>
    </recommendedName>
</protein>
<evidence type="ECO:0000259" key="3">
    <source>
        <dbReference type="Pfam" id="PF13359"/>
    </source>
</evidence>
<dbReference type="AlphaFoldDB" id="A0AAV8XIL3"/>
<comment type="cofactor">
    <cofactor evidence="1">
        <name>a divalent metal cation</name>
        <dbReference type="ChEBI" id="CHEBI:60240"/>
    </cofactor>
</comment>
<dbReference type="Pfam" id="PF13359">
    <property type="entry name" value="DDE_Tnp_4"/>
    <property type="match status" value="1"/>
</dbReference>
<comment type="caution">
    <text evidence="4">The sequence shown here is derived from an EMBL/GenBank/DDBJ whole genome shotgun (WGS) entry which is preliminary data.</text>
</comment>